<feature type="region of interest" description="Disordered" evidence="1">
    <location>
        <begin position="44"/>
        <end position="136"/>
    </location>
</feature>
<feature type="transmembrane region" description="Helical" evidence="2">
    <location>
        <begin position="258"/>
        <end position="276"/>
    </location>
</feature>
<feature type="transmembrane region" description="Helical" evidence="2">
    <location>
        <begin position="204"/>
        <end position="225"/>
    </location>
</feature>
<evidence type="ECO:0000313" key="4">
    <source>
        <dbReference type="Proteomes" id="UP001516023"/>
    </source>
</evidence>
<protein>
    <submittedName>
        <fullName evidence="3">Uncharacterized protein</fullName>
    </submittedName>
</protein>
<dbReference type="AlphaFoldDB" id="A0ABD3P8N6"/>
<evidence type="ECO:0000256" key="1">
    <source>
        <dbReference type="SAM" id="MobiDB-lite"/>
    </source>
</evidence>
<proteinExistence type="predicted"/>
<keyword evidence="2" id="KW-0472">Membrane</keyword>
<reference evidence="3 4" key="1">
    <citation type="journal article" date="2020" name="G3 (Bethesda)">
        <title>Improved Reference Genome for Cyclotella cryptica CCMP332, a Model for Cell Wall Morphogenesis, Salinity Adaptation, and Lipid Production in Diatoms (Bacillariophyta).</title>
        <authorList>
            <person name="Roberts W.R."/>
            <person name="Downey K.M."/>
            <person name="Ruck E.C."/>
            <person name="Traller J.C."/>
            <person name="Alverson A.J."/>
        </authorList>
    </citation>
    <scope>NUCLEOTIDE SEQUENCE [LARGE SCALE GENOMIC DNA]</scope>
    <source>
        <strain evidence="3 4">CCMP332</strain>
    </source>
</reference>
<keyword evidence="2" id="KW-1133">Transmembrane helix</keyword>
<dbReference type="EMBL" id="JABMIG020000232">
    <property type="protein sequence ID" value="KAL3784614.1"/>
    <property type="molecule type" value="Genomic_DNA"/>
</dbReference>
<sequence length="392" mass="44345">MLAPPEHRPIQQCESFFLVQPQYSIIRIPPPPKIVMRMQSPASTGLLPASYSRRRRNRPNESTTESTTNGYREVSDVEIPHSHHHHSTTGVVRSPSHKKQMYTATTVVAEKDDGSDSSENDENDDRRINHRRSRLHHRPCPYEEGYEDVLPKPPPLSDFLVNDRNYSSYLIGGRGRGGASAYRGLRGKGVLESKERSWYGEPVFLAKFCAGWSLVGMVFLIYAALMMELQPLYIKGVSPKPNISEDGTYRFRKETSNALKAAAAYFLTMVLSLIYLQVKDLNLGVHPHIGRICHLRRMISSAYFRYRRRHYDSIPDNHHDASYKSFGGRPGSILPLHSHRDDQMLKSRRRTKRNNALHSVGEDESSAVGGVWGVLKGFGFGGSSATGRKKNR</sequence>
<evidence type="ECO:0000313" key="3">
    <source>
        <dbReference type="EMBL" id="KAL3784614.1"/>
    </source>
</evidence>
<keyword evidence="2" id="KW-0812">Transmembrane</keyword>
<organism evidence="3 4">
    <name type="scientific">Cyclotella cryptica</name>
    <dbReference type="NCBI Taxonomy" id="29204"/>
    <lineage>
        <taxon>Eukaryota</taxon>
        <taxon>Sar</taxon>
        <taxon>Stramenopiles</taxon>
        <taxon>Ochrophyta</taxon>
        <taxon>Bacillariophyta</taxon>
        <taxon>Coscinodiscophyceae</taxon>
        <taxon>Thalassiosirophycidae</taxon>
        <taxon>Stephanodiscales</taxon>
        <taxon>Stephanodiscaceae</taxon>
        <taxon>Cyclotella</taxon>
    </lineage>
</organism>
<evidence type="ECO:0000256" key="2">
    <source>
        <dbReference type="SAM" id="Phobius"/>
    </source>
</evidence>
<gene>
    <name evidence="3" type="ORF">HJC23_007070</name>
</gene>
<feature type="compositionally biased region" description="Polar residues" evidence="1">
    <location>
        <begin position="60"/>
        <end position="70"/>
    </location>
</feature>
<name>A0ABD3P8N6_9STRA</name>
<accession>A0ABD3P8N6</accession>
<dbReference type="Proteomes" id="UP001516023">
    <property type="component" value="Unassembled WGS sequence"/>
</dbReference>
<comment type="caution">
    <text evidence="3">The sequence shown here is derived from an EMBL/GenBank/DDBJ whole genome shotgun (WGS) entry which is preliminary data.</text>
</comment>
<keyword evidence="4" id="KW-1185">Reference proteome</keyword>